<evidence type="ECO:0000313" key="1">
    <source>
        <dbReference type="EMBL" id="THG13574.1"/>
    </source>
</evidence>
<dbReference type="AlphaFoldDB" id="A0A4S4ECM5"/>
<proteinExistence type="predicted"/>
<dbReference type="Proteomes" id="UP000306102">
    <property type="component" value="Unassembled WGS sequence"/>
</dbReference>
<name>A0A4S4ECM5_CAMSN</name>
<keyword evidence="2" id="KW-1185">Reference proteome</keyword>
<accession>A0A4S4ECM5</accession>
<evidence type="ECO:0000313" key="2">
    <source>
        <dbReference type="Proteomes" id="UP000306102"/>
    </source>
</evidence>
<sequence>MKQLELWLDPKDATEDTCSPKTQKIINMCLPHQHKALKQGKTRDITPKRVARGPNTTLGGLNNTKKALDGLVGGWVTACTFQSEESLPLISRPDGLGKLQSVEGMTIQKSFELMDNVKPIQVPYSAYNLCFETFVLLLHLDKIHFPLGIAVTLESRPKKHYAFNDE</sequence>
<dbReference type="EMBL" id="SDRB02005818">
    <property type="protein sequence ID" value="THG13574.1"/>
    <property type="molecule type" value="Genomic_DNA"/>
</dbReference>
<organism evidence="1 2">
    <name type="scientific">Camellia sinensis var. sinensis</name>
    <name type="common">China tea</name>
    <dbReference type="NCBI Taxonomy" id="542762"/>
    <lineage>
        <taxon>Eukaryota</taxon>
        <taxon>Viridiplantae</taxon>
        <taxon>Streptophyta</taxon>
        <taxon>Embryophyta</taxon>
        <taxon>Tracheophyta</taxon>
        <taxon>Spermatophyta</taxon>
        <taxon>Magnoliopsida</taxon>
        <taxon>eudicotyledons</taxon>
        <taxon>Gunneridae</taxon>
        <taxon>Pentapetalae</taxon>
        <taxon>asterids</taxon>
        <taxon>Ericales</taxon>
        <taxon>Theaceae</taxon>
        <taxon>Camellia</taxon>
    </lineage>
</organism>
<protein>
    <submittedName>
        <fullName evidence="1">Uncharacterized protein</fullName>
    </submittedName>
</protein>
<reference evidence="1 2" key="1">
    <citation type="journal article" date="2018" name="Proc. Natl. Acad. Sci. U.S.A.">
        <title>Draft genome sequence of Camellia sinensis var. sinensis provides insights into the evolution of the tea genome and tea quality.</title>
        <authorList>
            <person name="Wei C."/>
            <person name="Yang H."/>
            <person name="Wang S."/>
            <person name="Zhao J."/>
            <person name="Liu C."/>
            <person name="Gao L."/>
            <person name="Xia E."/>
            <person name="Lu Y."/>
            <person name="Tai Y."/>
            <person name="She G."/>
            <person name="Sun J."/>
            <person name="Cao H."/>
            <person name="Tong W."/>
            <person name="Gao Q."/>
            <person name="Li Y."/>
            <person name="Deng W."/>
            <person name="Jiang X."/>
            <person name="Wang W."/>
            <person name="Chen Q."/>
            <person name="Zhang S."/>
            <person name="Li H."/>
            <person name="Wu J."/>
            <person name="Wang P."/>
            <person name="Li P."/>
            <person name="Shi C."/>
            <person name="Zheng F."/>
            <person name="Jian J."/>
            <person name="Huang B."/>
            <person name="Shan D."/>
            <person name="Shi M."/>
            <person name="Fang C."/>
            <person name="Yue Y."/>
            <person name="Li F."/>
            <person name="Li D."/>
            <person name="Wei S."/>
            <person name="Han B."/>
            <person name="Jiang C."/>
            <person name="Yin Y."/>
            <person name="Xia T."/>
            <person name="Zhang Z."/>
            <person name="Bennetzen J.L."/>
            <person name="Zhao S."/>
            <person name="Wan X."/>
        </authorList>
    </citation>
    <scope>NUCLEOTIDE SEQUENCE [LARGE SCALE GENOMIC DNA]</scope>
    <source>
        <strain evidence="2">cv. Shuchazao</strain>
        <tissue evidence="1">Leaf</tissue>
    </source>
</reference>
<comment type="caution">
    <text evidence="1">The sequence shown here is derived from an EMBL/GenBank/DDBJ whole genome shotgun (WGS) entry which is preliminary data.</text>
</comment>
<gene>
    <name evidence="1" type="ORF">TEA_007837</name>
</gene>